<dbReference type="Gene3D" id="3.30.450.20">
    <property type="entry name" value="PAS domain"/>
    <property type="match status" value="4"/>
</dbReference>
<evidence type="ECO:0000259" key="6">
    <source>
        <dbReference type="PROSITE" id="PS50111"/>
    </source>
</evidence>
<dbReference type="InterPro" id="IPR004089">
    <property type="entry name" value="MCPsignal_dom"/>
</dbReference>
<dbReference type="SUPFAM" id="SSF55785">
    <property type="entry name" value="PYP-like sensor domain (PAS domain)"/>
    <property type="match status" value="4"/>
</dbReference>
<dbReference type="PROSITE" id="PS50885">
    <property type="entry name" value="HAMP"/>
    <property type="match status" value="1"/>
</dbReference>
<dbReference type="GO" id="GO:0006935">
    <property type="term" value="P:chemotaxis"/>
    <property type="evidence" value="ECO:0007669"/>
    <property type="project" value="InterPro"/>
</dbReference>
<dbReference type="InterPro" id="IPR013655">
    <property type="entry name" value="PAS_fold_3"/>
</dbReference>
<evidence type="ECO:0000256" key="1">
    <source>
        <dbReference type="ARBA" id="ARBA00004370"/>
    </source>
</evidence>
<dbReference type="CDD" id="cd11386">
    <property type="entry name" value="MCP_signal"/>
    <property type="match status" value="1"/>
</dbReference>
<evidence type="ECO:0000256" key="3">
    <source>
        <dbReference type="ARBA" id="ARBA00029447"/>
    </source>
</evidence>
<dbReference type="AlphaFoldDB" id="A0A2A5JUB5"/>
<feature type="domain" description="PAC" evidence="8">
    <location>
        <begin position="447"/>
        <end position="499"/>
    </location>
</feature>
<evidence type="ECO:0000259" key="8">
    <source>
        <dbReference type="PROSITE" id="PS50113"/>
    </source>
</evidence>
<feature type="coiled-coil region" evidence="5">
    <location>
        <begin position="675"/>
        <end position="709"/>
    </location>
</feature>
<protein>
    <submittedName>
        <fullName evidence="10">Chemotaxis protein</fullName>
    </submittedName>
</protein>
<dbReference type="RefSeq" id="WP_099640998.1">
    <property type="nucleotide sequence ID" value="NZ_NKHF01000023.1"/>
</dbReference>
<feature type="domain" description="PAC" evidence="8">
    <location>
        <begin position="201"/>
        <end position="255"/>
    </location>
</feature>
<dbReference type="PROSITE" id="PS50112">
    <property type="entry name" value="PAS"/>
    <property type="match status" value="2"/>
</dbReference>
<evidence type="ECO:0000259" key="7">
    <source>
        <dbReference type="PROSITE" id="PS50112"/>
    </source>
</evidence>
<feature type="domain" description="PAC" evidence="8">
    <location>
        <begin position="569"/>
        <end position="621"/>
    </location>
</feature>
<dbReference type="GO" id="GO:0007165">
    <property type="term" value="P:signal transduction"/>
    <property type="evidence" value="ECO:0007669"/>
    <property type="project" value="UniProtKB-KW"/>
</dbReference>
<dbReference type="Pfam" id="PF08447">
    <property type="entry name" value="PAS_3"/>
    <property type="match status" value="4"/>
</dbReference>
<dbReference type="OrthoDB" id="9765776at2"/>
<keyword evidence="2 4" id="KW-0807">Transducer</keyword>
<dbReference type="Pfam" id="PF00672">
    <property type="entry name" value="HAMP"/>
    <property type="match status" value="1"/>
</dbReference>
<dbReference type="InterPro" id="IPR035965">
    <property type="entry name" value="PAS-like_dom_sf"/>
</dbReference>
<feature type="domain" description="PAS" evidence="7">
    <location>
        <begin position="144"/>
        <end position="174"/>
    </location>
</feature>
<dbReference type="GO" id="GO:0004888">
    <property type="term" value="F:transmembrane signaling receptor activity"/>
    <property type="evidence" value="ECO:0007669"/>
    <property type="project" value="InterPro"/>
</dbReference>
<comment type="caution">
    <text evidence="10">The sequence shown here is derived from an EMBL/GenBank/DDBJ whole genome shotgun (WGS) entry which is preliminary data.</text>
</comment>
<keyword evidence="11" id="KW-1185">Reference proteome</keyword>
<keyword evidence="5" id="KW-0175">Coiled coil</keyword>
<dbReference type="InterPro" id="IPR001610">
    <property type="entry name" value="PAC"/>
</dbReference>
<feature type="domain" description="Methyl-accepting transducer" evidence="6">
    <location>
        <begin position="667"/>
        <end position="896"/>
    </location>
</feature>
<dbReference type="PANTHER" id="PTHR24422:SF10">
    <property type="entry name" value="CHEMOTAXIS PROTEIN METHYLTRANSFERASE 2"/>
    <property type="match status" value="1"/>
</dbReference>
<proteinExistence type="inferred from homology"/>
<dbReference type="EMBL" id="NKHF01000023">
    <property type="protein sequence ID" value="PCK32929.1"/>
    <property type="molecule type" value="Genomic_DNA"/>
</dbReference>
<evidence type="ECO:0000313" key="11">
    <source>
        <dbReference type="Proteomes" id="UP000228621"/>
    </source>
</evidence>
<dbReference type="SMART" id="SM00283">
    <property type="entry name" value="MA"/>
    <property type="match status" value="1"/>
</dbReference>
<accession>A0A2A5JUB5</accession>
<name>A0A2A5JUB5_PSEO7</name>
<evidence type="ECO:0000256" key="5">
    <source>
        <dbReference type="SAM" id="Coils"/>
    </source>
</evidence>
<evidence type="ECO:0000256" key="4">
    <source>
        <dbReference type="PROSITE-ProRule" id="PRU00284"/>
    </source>
</evidence>
<dbReference type="InterPro" id="IPR000700">
    <property type="entry name" value="PAS-assoc_C"/>
</dbReference>
<feature type="domain" description="PAS" evidence="7">
    <location>
        <begin position="388"/>
        <end position="418"/>
    </location>
</feature>
<dbReference type="Proteomes" id="UP000228621">
    <property type="component" value="Unassembled WGS sequence"/>
</dbReference>
<dbReference type="InterPro" id="IPR004090">
    <property type="entry name" value="Chemotax_Me-accpt_rcpt"/>
</dbReference>
<comment type="subcellular location">
    <subcellularLocation>
        <location evidence="1">Membrane</location>
    </subcellularLocation>
</comment>
<dbReference type="PANTHER" id="PTHR24422">
    <property type="entry name" value="CHEMOTAXIS PROTEIN METHYLTRANSFERASE"/>
    <property type="match status" value="1"/>
</dbReference>
<dbReference type="Pfam" id="PF00015">
    <property type="entry name" value="MCPsignal"/>
    <property type="match status" value="1"/>
</dbReference>
<reference evidence="11" key="1">
    <citation type="journal article" date="2019" name="Genome Announc.">
        <title>Draft Genome Sequence of Pseudoalteromonas piscicida Strain 36Y ROTHPW, an Hypersaline Seawater Isolate from the South Coast of Sonora, Mexico.</title>
        <authorList>
            <person name="Sanchez-Diaz R."/>
            <person name="Molina-Garza Z.J."/>
            <person name="Cruz-Suarez L.E."/>
            <person name="Selvin J."/>
            <person name="Kiran G.S."/>
            <person name="Ibarra-Gamez J.C."/>
            <person name="Gomez-Gil B."/>
            <person name="Galaviz-Silva L."/>
        </authorList>
    </citation>
    <scope>NUCLEOTIDE SEQUENCE [LARGE SCALE GENOMIC DNA]</scope>
    <source>
        <strain evidence="11">36Y_RITHPW</strain>
    </source>
</reference>
<dbReference type="CDD" id="cd00130">
    <property type="entry name" value="PAS"/>
    <property type="match status" value="4"/>
</dbReference>
<feature type="domain" description="HAMP" evidence="9">
    <location>
        <begin position="610"/>
        <end position="662"/>
    </location>
</feature>
<dbReference type="SUPFAM" id="SSF58104">
    <property type="entry name" value="Methyl-accepting chemotaxis protein (MCP) signaling domain"/>
    <property type="match status" value="1"/>
</dbReference>
<dbReference type="CDD" id="cd06225">
    <property type="entry name" value="HAMP"/>
    <property type="match status" value="1"/>
</dbReference>
<organism evidence="10 11">
    <name type="scientific">Pseudoalteromonas piscicida</name>
    <dbReference type="NCBI Taxonomy" id="43662"/>
    <lineage>
        <taxon>Bacteria</taxon>
        <taxon>Pseudomonadati</taxon>
        <taxon>Pseudomonadota</taxon>
        <taxon>Gammaproteobacteria</taxon>
        <taxon>Alteromonadales</taxon>
        <taxon>Pseudoalteromonadaceae</taxon>
        <taxon>Pseudoalteromonas</taxon>
    </lineage>
</organism>
<dbReference type="InterPro" id="IPR000014">
    <property type="entry name" value="PAS"/>
</dbReference>
<gene>
    <name evidence="10" type="ORF">CEX98_04890</name>
</gene>
<dbReference type="SMART" id="SM00086">
    <property type="entry name" value="PAC"/>
    <property type="match status" value="4"/>
</dbReference>
<dbReference type="InterPro" id="IPR050903">
    <property type="entry name" value="Bact_Chemotaxis_MeTrfase"/>
</dbReference>
<dbReference type="NCBIfam" id="TIGR00229">
    <property type="entry name" value="sensory_box"/>
    <property type="match status" value="4"/>
</dbReference>
<feature type="domain" description="PAC" evidence="8">
    <location>
        <begin position="325"/>
        <end position="377"/>
    </location>
</feature>
<evidence type="ECO:0000256" key="2">
    <source>
        <dbReference type="ARBA" id="ARBA00023224"/>
    </source>
</evidence>
<evidence type="ECO:0000259" key="9">
    <source>
        <dbReference type="PROSITE" id="PS50885"/>
    </source>
</evidence>
<dbReference type="Gene3D" id="1.10.287.950">
    <property type="entry name" value="Methyl-accepting chemotaxis protein"/>
    <property type="match status" value="1"/>
</dbReference>
<comment type="similarity">
    <text evidence="3">Belongs to the methyl-accepting chemotaxis (MCP) protein family.</text>
</comment>
<dbReference type="SMART" id="SM00091">
    <property type="entry name" value="PAS"/>
    <property type="match status" value="5"/>
</dbReference>
<dbReference type="PROSITE" id="PS50113">
    <property type="entry name" value="PAC"/>
    <property type="match status" value="4"/>
</dbReference>
<dbReference type="PRINTS" id="PR00260">
    <property type="entry name" value="CHEMTRNSDUCR"/>
</dbReference>
<dbReference type="PROSITE" id="PS50111">
    <property type="entry name" value="CHEMOTAXIS_TRANSDUC_2"/>
    <property type="match status" value="1"/>
</dbReference>
<dbReference type="FunFam" id="1.10.287.950:FF:000001">
    <property type="entry name" value="Methyl-accepting chemotaxis sensory transducer"/>
    <property type="match status" value="1"/>
</dbReference>
<evidence type="ECO:0000313" key="10">
    <source>
        <dbReference type="EMBL" id="PCK32929.1"/>
    </source>
</evidence>
<dbReference type="GO" id="GO:0016020">
    <property type="term" value="C:membrane"/>
    <property type="evidence" value="ECO:0007669"/>
    <property type="project" value="UniProtKB-SubCell"/>
</dbReference>
<dbReference type="InterPro" id="IPR003660">
    <property type="entry name" value="HAMP_dom"/>
</dbReference>
<sequence length="913" mass="101583">MIMFGFGKAKKEDEQDAALFQHFKATTPYLEMDYQSNIYQASATFKRLLGYGVDHDLPSLTTLCSSANVVAALKRGIAQLERQAHIKIEVLLKTTQHAKKPLLLELSKTQAGRILVMATDISHYFSTIQSMRASQTALSSSFAIIEFDMSGNILTANANFLSVMGYTLTEIQGKHHSLFVKPAFAETQDYQEFWQKLNSGEFFEGEFARQTKSGKTVWIQATYIPILDEHNRPTKVVKYASDITAQKAKSAEFQGQVNAINQTQAVIEFDPNGYILTANALFLDAIGYALNEIQGQHHRLFVDSEEAQSNQYEEFWRDLRRGNHQSGEFKRLTKSGHTLWIQATYTPIYDENGELDKIIKYASDITQAKLISFDSKGQLTAINRSQAVIEFDLEGNILTANQNFLATMGYKKEELIGQHHSLFVDASYAKSTEYKAFWQRLKQGQFEAGEFRRLGKGNKEVWISATYNPILDEQGKPLKVVKFASDITEQKLTNADFTGQLNAIHKSQAVIEFAMDGTILWANDLFLNTMAYTLDEIKGKHHRLFATAEQANSPEYQQFWEKLNRGEFDSGQYLRLGKQGKEVWIQASYNPILDQQGRPFKVVKYATDITAQKQAVEHIKRAILAMEQGDLRHRITHHLDGEFAILQQAMNGLFDKLSDLVNTINCGAEQVFDVAQQIANNNDELNSRIENQAASLEETAATMEELTATVKKNATSASHAAEKATFVSDKAHSGKVSIDDAITAVGKIESYSTKISDIIGVIDEIAFQTNLLALNASVEAARAGEAGRGFAVVAGEVRNLAQRSASAAREIKSLIKNSVDAVAQGSKLVYESGVTFEELMQSIADVSKMVEAINSAGKEQADGIAAVSTTIAQMDTITQQNVTLVETTSRSGRNMETQAKLLTDQVSFFQLDE</sequence>